<reference evidence="1 2" key="1">
    <citation type="submission" date="2013-11" db="EMBL/GenBank/DDBJ databases">
        <title>Genome sequencing of Stegodyphus mimosarum.</title>
        <authorList>
            <person name="Bechsgaard J."/>
        </authorList>
    </citation>
    <scope>NUCLEOTIDE SEQUENCE [LARGE SCALE GENOMIC DNA]</scope>
</reference>
<proteinExistence type="predicted"/>
<evidence type="ECO:0000313" key="2">
    <source>
        <dbReference type="Proteomes" id="UP000054359"/>
    </source>
</evidence>
<dbReference type="Gene3D" id="3.30.40.10">
    <property type="entry name" value="Zinc/RING finger domain, C3HC4 (zinc finger)"/>
    <property type="match status" value="1"/>
</dbReference>
<sequence>MMMEEDIGVDLSNLSEEEKAKILSVMARAQDLDEDYERHKR</sequence>
<dbReference type="AlphaFoldDB" id="A0A087V094"/>
<organism evidence="1 2">
    <name type="scientific">Stegodyphus mimosarum</name>
    <name type="common">African social velvet spider</name>
    <dbReference type="NCBI Taxonomy" id="407821"/>
    <lineage>
        <taxon>Eukaryota</taxon>
        <taxon>Metazoa</taxon>
        <taxon>Ecdysozoa</taxon>
        <taxon>Arthropoda</taxon>
        <taxon>Chelicerata</taxon>
        <taxon>Arachnida</taxon>
        <taxon>Araneae</taxon>
        <taxon>Araneomorphae</taxon>
        <taxon>Entelegynae</taxon>
        <taxon>Eresoidea</taxon>
        <taxon>Eresidae</taxon>
        <taxon>Stegodyphus</taxon>
    </lineage>
</organism>
<dbReference type="OrthoDB" id="6437401at2759"/>
<gene>
    <name evidence="1" type="ORF">X975_01135</name>
</gene>
<keyword evidence="2" id="KW-1185">Reference proteome</keyword>
<protein>
    <submittedName>
        <fullName evidence="1">Uncharacterized protein</fullName>
    </submittedName>
</protein>
<dbReference type="Proteomes" id="UP000054359">
    <property type="component" value="Unassembled WGS sequence"/>
</dbReference>
<name>A0A087V094_STEMI</name>
<evidence type="ECO:0000313" key="1">
    <source>
        <dbReference type="EMBL" id="KFM83033.1"/>
    </source>
</evidence>
<dbReference type="EMBL" id="KK122580">
    <property type="protein sequence ID" value="KFM83033.1"/>
    <property type="molecule type" value="Genomic_DNA"/>
</dbReference>
<accession>A0A087V094</accession>
<feature type="non-terminal residue" evidence="1">
    <location>
        <position position="41"/>
    </location>
</feature>
<dbReference type="InterPro" id="IPR013083">
    <property type="entry name" value="Znf_RING/FYVE/PHD"/>
</dbReference>